<evidence type="ECO:0000313" key="1">
    <source>
        <dbReference type="Ensembl" id="ENSCINP00000034549.1"/>
    </source>
</evidence>
<organism evidence="1 2">
    <name type="scientific">Ciona intestinalis</name>
    <name type="common">Transparent sea squirt</name>
    <name type="synonym">Ascidia intestinalis</name>
    <dbReference type="NCBI Taxonomy" id="7719"/>
    <lineage>
        <taxon>Eukaryota</taxon>
        <taxon>Metazoa</taxon>
        <taxon>Chordata</taxon>
        <taxon>Tunicata</taxon>
        <taxon>Ascidiacea</taxon>
        <taxon>Phlebobranchia</taxon>
        <taxon>Cionidae</taxon>
        <taxon>Ciona</taxon>
    </lineage>
</organism>
<dbReference type="Proteomes" id="UP000008144">
    <property type="component" value="Unassembled WGS sequence"/>
</dbReference>
<accession>H2XY15</accession>
<dbReference type="InParanoid" id="H2XY15"/>
<dbReference type="AlphaFoldDB" id="H2XY15"/>
<dbReference type="HOGENOM" id="CLU_3322233_0_0_1"/>
<evidence type="ECO:0000313" key="2">
    <source>
        <dbReference type="Proteomes" id="UP000008144"/>
    </source>
</evidence>
<reference evidence="1" key="2">
    <citation type="submission" date="2025-08" db="UniProtKB">
        <authorList>
            <consortium name="Ensembl"/>
        </authorList>
    </citation>
    <scope>IDENTIFICATION</scope>
</reference>
<dbReference type="Ensembl" id="ENSCINT00000036086.1">
    <property type="protein sequence ID" value="ENSCINP00000034549.1"/>
    <property type="gene ID" value="ENSCING00000023102.1"/>
</dbReference>
<proteinExistence type="predicted"/>
<reference evidence="2" key="1">
    <citation type="journal article" date="2002" name="Science">
        <title>The draft genome of Ciona intestinalis: insights into chordate and vertebrate origins.</title>
        <authorList>
            <person name="Dehal P."/>
            <person name="Satou Y."/>
            <person name="Campbell R.K."/>
            <person name="Chapman J."/>
            <person name="Degnan B."/>
            <person name="De Tomaso A."/>
            <person name="Davidson B."/>
            <person name="Di Gregorio A."/>
            <person name="Gelpke M."/>
            <person name="Goodstein D.M."/>
            <person name="Harafuji N."/>
            <person name="Hastings K.E."/>
            <person name="Ho I."/>
            <person name="Hotta K."/>
            <person name="Huang W."/>
            <person name="Kawashima T."/>
            <person name="Lemaire P."/>
            <person name="Martinez D."/>
            <person name="Meinertzhagen I.A."/>
            <person name="Necula S."/>
            <person name="Nonaka M."/>
            <person name="Putnam N."/>
            <person name="Rash S."/>
            <person name="Saiga H."/>
            <person name="Satake M."/>
            <person name="Terry A."/>
            <person name="Yamada L."/>
            <person name="Wang H.G."/>
            <person name="Awazu S."/>
            <person name="Azumi K."/>
            <person name="Boore J."/>
            <person name="Branno M."/>
            <person name="Chin-Bow S."/>
            <person name="DeSantis R."/>
            <person name="Doyle S."/>
            <person name="Francino P."/>
            <person name="Keys D.N."/>
            <person name="Haga S."/>
            <person name="Hayashi H."/>
            <person name="Hino K."/>
            <person name="Imai K.S."/>
            <person name="Inaba K."/>
            <person name="Kano S."/>
            <person name="Kobayashi K."/>
            <person name="Kobayashi M."/>
            <person name="Lee B.I."/>
            <person name="Makabe K.W."/>
            <person name="Manohar C."/>
            <person name="Matassi G."/>
            <person name="Medina M."/>
            <person name="Mochizuki Y."/>
            <person name="Mount S."/>
            <person name="Morishita T."/>
            <person name="Miura S."/>
            <person name="Nakayama A."/>
            <person name="Nishizaka S."/>
            <person name="Nomoto H."/>
            <person name="Ohta F."/>
            <person name="Oishi K."/>
            <person name="Rigoutsos I."/>
            <person name="Sano M."/>
            <person name="Sasaki A."/>
            <person name="Sasakura Y."/>
            <person name="Shoguchi E."/>
            <person name="Shin-i T."/>
            <person name="Spagnuolo A."/>
            <person name="Stainier D."/>
            <person name="Suzuki M.M."/>
            <person name="Tassy O."/>
            <person name="Takatori N."/>
            <person name="Tokuoka M."/>
            <person name="Yagi K."/>
            <person name="Yoshizaki F."/>
            <person name="Wada S."/>
            <person name="Zhang C."/>
            <person name="Hyatt P.D."/>
            <person name="Larimer F."/>
            <person name="Detter C."/>
            <person name="Doggett N."/>
            <person name="Glavina T."/>
            <person name="Hawkins T."/>
            <person name="Richardson P."/>
            <person name="Lucas S."/>
            <person name="Kohara Y."/>
            <person name="Levine M."/>
            <person name="Satoh N."/>
            <person name="Rokhsar D.S."/>
        </authorList>
    </citation>
    <scope>NUCLEOTIDE SEQUENCE [LARGE SCALE GENOMIC DNA]</scope>
</reference>
<protein>
    <submittedName>
        <fullName evidence="1">Uncharacterized protein</fullName>
    </submittedName>
</protein>
<reference evidence="1" key="3">
    <citation type="submission" date="2025-09" db="UniProtKB">
        <authorList>
            <consortium name="Ensembl"/>
        </authorList>
    </citation>
    <scope>IDENTIFICATION</scope>
</reference>
<name>H2XY15_CIOIN</name>
<sequence length="39" mass="4315">MTGLCTFQTGSDTHQVHRACHQGCHSSASQPVWHVILPR</sequence>
<keyword evidence="2" id="KW-1185">Reference proteome</keyword>